<dbReference type="RefSeq" id="WP_377117106.1">
    <property type="nucleotide sequence ID" value="NZ_JBHTHZ010000014.1"/>
</dbReference>
<dbReference type="PROSITE" id="PS51257">
    <property type="entry name" value="PROKAR_LIPOPROTEIN"/>
    <property type="match status" value="1"/>
</dbReference>
<evidence type="ECO:0000256" key="1">
    <source>
        <dbReference type="SAM" id="SignalP"/>
    </source>
</evidence>
<proteinExistence type="predicted"/>
<sequence length="129" mass="15119">MNYLKARLGLVASVILLSISACTSNQPFDRRGWNDGDGIDFPRRNLMVDDLLEKYKFKGMKYKNVVGLLHEPDRFSDDSTSFHYELIRKMNVLDTVKTKNLVFWWNKKDSVISDVKVVEKEYPKKEIKK</sequence>
<evidence type="ECO:0000313" key="3">
    <source>
        <dbReference type="Proteomes" id="UP001597010"/>
    </source>
</evidence>
<reference evidence="3" key="1">
    <citation type="journal article" date="2019" name="Int. J. Syst. Evol. Microbiol.">
        <title>The Global Catalogue of Microorganisms (GCM) 10K type strain sequencing project: providing services to taxonomists for standard genome sequencing and annotation.</title>
        <authorList>
            <consortium name="The Broad Institute Genomics Platform"/>
            <consortium name="The Broad Institute Genome Sequencing Center for Infectious Disease"/>
            <person name="Wu L."/>
            <person name="Ma J."/>
        </authorList>
    </citation>
    <scope>NUCLEOTIDE SEQUENCE [LARGE SCALE GENOMIC DNA]</scope>
    <source>
        <strain evidence="3">CCUG 61484</strain>
    </source>
</reference>
<dbReference type="EMBL" id="JBHTHZ010000014">
    <property type="protein sequence ID" value="MFD0795069.1"/>
    <property type="molecule type" value="Genomic_DNA"/>
</dbReference>
<dbReference type="Proteomes" id="UP001597010">
    <property type="component" value="Unassembled WGS sequence"/>
</dbReference>
<accession>A0ABW3AW93</accession>
<feature type="chain" id="PRO_5046086538" description="Lipoprotein" evidence="1">
    <location>
        <begin position="24"/>
        <end position="129"/>
    </location>
</feature>
<organism evidence="2 3">
    <name type="scientific">Mucilaginibacter litoreus</name>
    <dbReference type="NCBI Taxonomy" id="1048221"/>
    <lineage>
        <taxon>Bacteria</taxon>
        <taxon>Pseudomonadati</taxon>
        <taxon>Bacteroidota</taxon>
        <taxon>Sphingobacteriia</taxon>
        <taxon>Sphingobacteriales</taxon>
        <taxon>Sphingobacteriaceae</taxon>
        <taxon>Mucilaginibacter</taxon>
    </lineage>
</organism>
<evidence type="ECO:0008006" key="4">
    <source>
        <dbReference type="Google" id="ProtNLM"/>
    </source>
</evidence>
<feature type="signal peptide" evidence="1">
    <location>
        <begin position="1"/>
        <end position="23"/>
    </location>
</feature>
<comment type="caution">
    <text evidence="2">The sequence shown here is derived from an EMBL/GenBank/DDBJ whole genome shotgun (WGS) entry which is preliminary data.</text>
</comment>
<evidence type="ECO:0000313" key="2">
    <source>
        <dbReference type="EMBL" id="MFD0795069.1"/>
    </source>
</evidence>
<gene>
    <name evidence="2" type="ORF">ACFQZX_15715</name>
</gene>
<name>A0ABW3AW93_9SPHI</name>
<protein>
    <recommendedName>
        <fullName evidence="4">Lipoprotein</fullName>
    </recommendedName>
</protein>
<keyword evidence="3" id="KW-1185">Reference proteome</keyword>
<keyword evidence="1" id="KW-0732">Signal</keyword>